<dbReference type="Proteomes" id="UP000006695">
    <property type="component" value="Chromosome"/>
</dbReference>
<proteinExistence type="predicted"/>
<organism evidence="2 3">
    <name type="scientific">Geotalea uraniireducens (strain Rf4)</name>
    <name type="common">Geobacter uraniireducens</name>
    <dbReference type="NCBI Taxonomy" id="351605"/>
    <lineage>
        <taxon>Bacteria</taxon>
        <taxon>Pseudomonadati</taxon>
        <taxon>Thermodesulfobacteriota</taxon>
        <taxon>Desulfuromonadia</taxon>
        <taxon>Geobacterales</taxon>
        <taxon>Geobacteraceae</taxon>
        <taxon>Geotalea</taxon>
    </lineage>
</organism>
<reference evidence="2 3" key="1">
    <citation type="submission" date="2007-05" db="EMBL/GenBank/DDBJ databases">
        <title>Complete sequence of Geobacter uraniireducens Rf4.</title>
        <authorList>
            <consortium name="US DOE Joint Genome Institute"/>
            <person name="Copeland A."/>
            <person name="Lucas S."/>
            <person name="Lapidus A."/>
            <person name="Barry K."/>
            <person name="Detter J.C."/>
            <person name="Glavina del Rio T."/>
            <person name="Hammon N."/>
            <person name="Israni S."/>
            <person name="Dalin E."/>
            <person name="Tice H."/>
            <person name="Pitluck S."/>
            <person name="Chertkov O."/>
            <person name="Brettin T."/>
            <person name="Bruce D."/>
            <person name="Han C."/>
            <person name="Schmutz J."/>
            <person name="Larimer F."/>
            <person name="Land M."/>
            <person name="Hauser L."/>
            <person name="Kyrpides N."/>
            <person name="Mikhailova N."/>
            <person name="Shelobolina E."/>
            <person name="Aklujkar M."/>
            <person name="Lovley D."/>
            <person name="Richardson P."/>
        </authorList>
    </citation>
    <scope>NUCLEOTIDE SEQUENCE [LARGE SCALE GENOMIC DNA]</scope>
    <source>
        <strain evidence="2 3">Rf4</strain>
    </source>
</reference>
<dbReference type="KEGG" id="gur:Gura_2635"/>
<accession>A5G4U4</accession>
<dbReference type="STRING" id="351605.Gura_2635"/>
<dbReference type="Pfam" id="PF02470">
    <property type="entry name" value="MlaD"/>
    <property type="match status" value="1"/>
</dbReference>
<sequence>MSTKVNKTAIGAFVLGAIALFVAGVLVLGAGKFFTKEFVYITYFVGSVKGLNVGSPVMFRGVKVGSVTDISIIVDPSKKELLIPVVFTLDPEKFRGAKVQFRQDPRYVKYAVDLGLRAQLQTQSFVTGQLMVALDFFPDKPANYVGLTKKYPEIPSIPTSLEQLQKTLENLPLEEIIDNLNSTLEEIDRVVSSIDAKKTTRTIEAAIRDVQALVKHVNDKVDPLVENLSETSVAARGAFTQAEKTLALKEGVPGDIAVSLRETLAKSSASFDQLRAALLTYEKLAERNADLGYSVTKTLTELDSTSRAIRSLADYLERHPESLIKGKQ</sequence>
<evidence type="ECO:0000313" key="3">
    <source>
        <dbReference type="Proteomes" id="UP000006695"/>
    </source>
</evidence>
<dbReference type="HOGENOM" id="CLU_013850_2_1_7"/>
<dbReference type="InterPro" id="IPR052336">
    <property type="entry name" value="MlaD_Phospholipid_Transporter"/>
</dbReference>
<keyword evidence="3" id="KW-1185">Reference proteome</keyword>
<gene>
    <name evidence="2" type="ordered locus">Gura_2635</name>
</gene>
<dbReference type="AlphaFoldDB" id="A5G4U4"/>
<feature type="domain" description="Mce/MlaD" evidence="1">
    <location>
        <begin position="41"/>
        <end position="136"/>
    </location>
</feature>
<name>A5G4U4_GEOUR</name>
<dbReference type="EMBL" id="CP000698">
    <property type="protein sequence ID" value="ABQ26812.1"/>
    <property type="molecule type" value="Genomic_DNA"/>
</dbReference>
<dbReference type="RefSeq" id="WP_011939489.1">
    <property type="nucleotide sequence ID" value="NC_009483.1"/>
</dbReference>
<dbReference type="PANTHER" id="PTHR33371:SF4">
    <property type="entry name" value="INTERMEMBRANE PHOSPHOLIPID TRANSPORT SYSTEM BINDING PROTEIN MLAD"/>
    <property type="match status" value="1"/>
</dbReference>
<protein>
    <submittedName>
        <fullName evidence="2">Mammalian cell entry related domain protein</fullName>
    </submittedName>
</protein>
<evidence type="ECO:0000259" key="1">
    <source>
        <dbReference type="Pfam" id="PF02470"/>
    </source>
</evidence>
<evidence type="ECO:0000313" key="2">
    <source>
        <dbReference type="EMBL" id="ABQ26812.1"/>
    </source>
</evidence>
<dbReference type="PANTHER" id="PTHR33371">
    <property type="entry name" value="INTERMEMBRANE PHOSPHOLIPID TRANSPORT SYSTEM BINDING PROTEIN MLAD-RELATED"/>
    <property type="match status" value="1"/>
</dbReference>
<dbReference type="OrthoDB" id="9806984at2"/>
<dbReference type="InterPro" id="IPR003399">
    <property type="entry name" value="Mce/MlaD"/>
</dbReference>